<evidence type="ECO:0000256" key="1">
    <source>
        <dbReference type="SAM" id="MobiDB-lite"/>
    </source>
</evidence>
<proteinExistence type="predicted"/>
<organism evidence="3 4">
    <name type="scientific">Buddleja alternifolia</name>
    <dbReference type="NCBI Taxonomy" id="168488"/>
    <lineage>
        <taxon>Eukaryota</taxon>
        <taxon>Viridiplantae</taxon>
        <taxon>Streptophyta</taxon>
        <taxon>Embryophyta</taxon>
        <taxon>Tracheophyta</taxon>
        <taxon>Spermatophyta</taxon>
        <taxon>Magnoliopsida</taxon>
        <taxon>eudicotyledons</taxon>
        <taxon>Gunneridae</taxon>
        <taxon>Pentapetalae</taxon>
        <taxon>asterids</taxon>
        <taxon>lamiids</taxon>
        <taxon>Lamiales</taxon>
        <taxon>Scrophulariaceae</taxon>
        <taxon>Buddlejeae</taxon>
        <taxon>Buddleja</taxon>
    </lineage>
</organism>
<evidence type="ECO:0000313" key="3">
    <source>
        <dbReference type="EMBL" id="KAG8386403.1"/>
    </source>
</evidence>
<dbReference type="PANTHER" id="PTHR34797">
    <property type="entry name" value="ATG8-INTERACTING PROTEIN 2"/>
    <property type="match status" value="1"/>
</dbReference>
<keyword evidence="4" id="KW-1185">Reference proteome</keyword>
<dbReference type="EMBL" id="WHWC01000003">
    <property type="protein sequence ID" value="KAG8386403.1"/>
    <property type="molecule type" value="Genomic_DNA"/>
</dbReference>
<comment type="caution">
    <text evidence="3">The sequence shown here is derived from an EMBL/GenBank/DDBJ whole genome shotgun (WGS) entry which is preliminary data.</text>
</comment>
<keyword evidence="2" id="KW-0812">Transmembrane</keyword>
<gene>
    <name evidence="3" type="ORF">BUALT_Bualt03G0145200</name>
</gene>
<keyword evidence="2" id="KW-0472">Membrane</keyword>
<dbReference type="PANTHER" id="PTHR34797:SF1">
    <property type="entry name" value="ATG8-INTERACTING PROTEIN 2"/>
    <property type="match status" value="1"/>
</dbReference>
<keyword evidence="2" id="KW-1133">Transmembrane helix</keyword>
<dbReference type="Proteomes" id="UP000826271">
    <property type="component" value="Unassembled WGS sequence"/>
</dbReference>
<reference evidence="3" key="1">
    <citation type="submission" date="2019-10" db="EMBL/GenBank/DDBJ databases">
        <authorList>
            <person name="Zhang R."/>
            <person name="Pan Y."/>
            <person name="Wang J."/>
            <person name="Ma R."/>
            <person name="Yu S."/>
        </authorList>
    </citation>
    <scope>NUCLEOTIDE SEQUENCE</scope>
    <source>
        <strain evidence="3">LA-IB0</strain>
        <tissue evidence="3">Leaf</tissue>
    </source>
</reference>
<name>A0AAV6XVF0_9LAMI</name>
<feature type="transmembrane region" description="Helical" evidence="2">
    <location>
        <begin position="236"/>
        <end position="255"/>
    </location>
</feature>
<evidence type="ECO:0008006" key="5">
    <source>
        <dbReference type="Google" id="ProtNLM"/>
    </source>
</evidence>
<feature type="region of interest" description="Disordered" evidence="1">
    <location>
        <begin position="30"/>
        <end position="60"/>
    </location>
</feature>
<accession>A0AAV6XVF0</accession>
<dbReference type="InterPro" id="IPR040304">
    <property type="entry name" value="ATG8-IP-1/2"/>
</dbReference>
<dbReference type="AlphaFoldDB" id="A0AAV6XVF0"/>
<evidence type="ECO:0000256" key="2">
    <source>
        <dbReference type="SAM" id="Phobius"/>
    </source>
</evidence>
<evidence type="ECO:0000313" key="4">
    <source>
        <dbReference type="Proteomes" id="UP000826271"/>
    </source>
</evidence>
<protein>
    <recommendedName>
        <fullName evidence="5">ATG8-interacting protein 1</fullName>
    </recommendedName>
</protein>
<sequence length="308" mass="33966">MADNEEGEVTAPRGNEWEVVSLTASAYAAAPGPEQVASSEDSQGKLGGENDAETSSAMFMSGHFVFPPSQHENLPLESEDHEIQNEKGSEYDVSKLVEVEGAKSDVKDEENVSIKGLVSDEFPGIEFFDEKGNTLSVSSVDLGKDVAFDQEQSIYSTTEFTSFRSEATMSKSDKVEEGEETDASIEPLDHALDSGLPNLQKPVEGDKYDGADLPCEAWWKRRAVSLYTHAKEANTFWSIFIAAAVMGLVVIGHQWQQERWKVLHLKWQFGVNDERMGRMLGPISRFKDVIVGGHRRGSLIRGSTSAER</sequence>